<dbReference type="AlphaFoldDB" id="A0A1L7X312"/>
<gene>
    <name evidence="2" type="ORF">PAC_09293</name>
</gene>
<name>A0A1L7X312_9HELO</name>
<sequence>MPSINPIPLSSAVPVTKTNGNYEKPVAAFTEEDVRDFRSSLSEGAKVAQEQDPEYENGIARWSKAAEKRATPEDVSKAVLFSVKHRLEVAVSGGVLELGRPISQAPIDDDHICNKKELLHSKEYGVGPAVSQSSPARRNFASNLLSLCSLSSSGTRWQGICESFPFDTRLSAADFLGAANAKPGKSSLAVLPRHRNLNKECDRAEELHRAYSFDRHPPTP</sequence>
<feature type="region of interest" description="Disordered" evidence="1">
    <location>
        <begin position="1"/>
        <end position="20"/>
    </location>
</feature>
<dbReference type="EMBL" id="FJOG01000014">
    <property type="protein sequence ID" value="CZR59401.1"/>
    <property type="molecule type" value="Genomic_DNA"/>
</dbReference>
<evidence type="ECO:0000313" key="2">
    <source>
        <dbReference type="EMBL" id="CZR59401.1"/>
    </source>
</evidence>
<dbReference type="Proteomes" id="UP000184330">
    <property type="component" value="Unassembled WGS sequence"/>
</dbReference>
<keyword evidence="3" id="KW-1185">Reference proteome</keyword>
<protein>
    <submittedName>
        <fullName evidence="2">Uncharacterized protein</fullName>
    </submittedName>
</protein>
<reference evidence="2 3" key="1">
    <citation type="submission" date="2016-03" db="EMBL/GenBank/DDBJ databases">
        <authorList>
            <person name="Ploux O."/>
        </authorList>
    </citation>
    <scope>NUCLEOTIDE SEQUENCE [LARGE SCALE GENOMIC DNA]</scope>
    <source>
        <strain evidence="2 3">UAMH 11012</strain>
    </source>
</reference>
<organism evidence="2 3">
    <name type="scientific">Phialocephala subalpina</name>
    <dbReference type="NCBI Taxonomy" id="576137"/>
    <lineage>
        <taxon>Eukaryota</taxon>
        <taxon>Fungi</taxon>
        <taxon>Dikarya</taxon>
        <taxon>Ascomycota</taxon>
        <taxon>Pezizomycotina</taxon>
        <taxon>Leotiomycetes</taxon>
        <taxon>Helotiales</taxon>
        <taxon>Mollisiaceae</taxon>
        <taxon>Phialocephala</taxon>
        <taxon>Phialocephala fortinii species complex</taxon>
    </lineage>
</organism>
<evidence type="ECO:0000313" key="3">
    <source>
        <dbReference type="Proteomes" id="UP000184330"/>
    </source>
</evidence>
<accession>A0A1L7X312</accession>
<proteinExistence type="predicted"/>
<evidence type="ECO:0000256" key="1">
    <source>
        <dbReference type="SAM" id="MobiDB-lite"/>
    </source>
</evidence>